<proteinExistence type="predicted"/>
<dbReference type="PANTHER" id="PTHR36166:SF1">
    <property type="entry name" value="SRPBCC DOMAIN-CONTAINING PROTEIN"/>
    <property type="match status" value="1"/>
</dbReference>
<dbReference type="EMBL" id="VOBR01000009">
    <property type="protein sequence ID" value="TWP51089.1"/>
    <property type="molecule type" value="Genomic_DNA"/>
</dbReference>
<dbReference type="InterPro" id="IPR023393">
    <property type="entry name" value="START-like_dom_sf"/>
</dbReference>
<comment type="caution">
    <text evidence="1">The sequence shown here is derived from an EMBL/GenBank/DDBJ whole genome shotgun (WGS) entry which is preliminary data.</text>
</comment>
<dbReference type="OrthoDB" id="191189at2"/>
<evidence type="ECO:0000313" key="2">
    <source>
        <dbReference type="Proteomes" id="UP000316639"/>
    </source>
</evidence>
<gene>
    <name evidence="1" type="ORF">FKR81_15770</name>
</gene>
<protein>
    <submittedName>
        <fullName evidence="1">SRPBCC domain-containing protein</fullName>
    </submittedName>
</protein>
<reference evidence="1 2" key="1">
    <citation type="submission" date="2019-07" db="EMBL/GenBank/DDBJ databases">
        <title>Lentzea xizangensis sp. nov., isolated from Qinghai-Tibetan Plateau Soils.</title>
        <authorList>
            <person name="Huang J."/>
        </authorList>
    </citation>
    <scope>NUCLEOTIDE SEQUENCE [LARGE SCALE GENOMIC DNA]</scope>
    <source>
        <strain evidence="1 2">FXJ1.1311</strain>
    </source>
</reference>
<dbReference type="Pfam" id="PF10604">
    <property type="entry name" value="Polyketide_cyc2"/>
    <property type="match status" value="1"/>
</dbReference>
<dbReference type="SUPFAM" id="SSF55961">
    <property type="entry name" value="Bet v1-like"/>
    <property type="match status" value="1"/>
</dbReference>
<name>A0A563ETS5_9PSEU</name>
<accession>A0A563ETS5</accession>
<dbReference type="Proteomes" id="UP000316639">
    <property type="component" value="Unassembled WGS sequence"/>
</dbReference>
<dbReference type="AlphaFoldDB" id="A0A563ETS5"/>
<dbReference type="InterPro" id="IPR019587">
    <property type="entry name" value="Polyketide_cyclase/dehydratase"/>
</dbReference>
<evidence type="ECO:0000313" key="1">
    <source>
        <dbReference type="EMBL" id="TWP51089.1"/>
    </source>
</evidence>
<organism evidence="1 2">
    <name type="scientific">Lentzea tibetensis</name>
    <dbReference type="NCBI Taxonomy" id="2591470"/>
    <lineage>
        <taxon>Bacteria</taxon>
        <taxon>Bacillati</taxon>
        <taxon>Actinomycetota</taxon>
        <taxon>Actinomycetes</taxon>
        <taxon>Pseudonocardiales</taxon>
        <taxon>Pseudonocardiaceae</taxon>
        <taxon>Lentzea</taxon>
    </lineage>
</organism>
<dbReference type="CDD" id="cd07822">
    <property type="entry name" value="SRPBCC_4"/>
    <property type="match status" value="1"/>
</dbReference>
<dbReference type="RefSeq" id="WP_146352610.1">
    <property type="nucleotide sequence ID" value="NZ_VOBR01000009.1"/>
</dbReference>
<dbReference type="Gene3D" id="3.30.530.20">
    <property type="match status" value="1"/>
</dbReference>
<keyword evidence="2" id="KW-1185">Reference proteome</keyword>
<dbReference type="PANTHER" id="PTHR36166">
    <property type="entry name" value="CHROMOSOME 9, WHOLE GENOME SHOTGUN SEQUENCE"/>
    <property type="match status" value="1"/>
</dbReference>
<sequence length="139" mass="15359">MQENEVKTEIVIAAAPDDVWRVLVDFAAYAEWNPVMEYLAVSGTKTKVRAAKGTPAERDFDGEITSMEPHVLRSQGGDPALFFGRHRWELHEHGSGTRLVNAESFSGPMVQAVLDQTRDVLVAEFDAFNAALKARAESL</sequence>